<dbReference type="Pfam" id="PF02668">
    <property type="entry name" value="TauD"/>
    <property type="match status" value="1"/>
</dbReference>
<comment type="similarity">
    <text evidence="1">Belongs to the TfdA dioxygenase family.</text>
</comment>
<comment type="caution">
    <text evidence="7">The sequence shown here is derived from an EMBL/GenBank/DDBJ whole genome shotgun (WGS) entry which is preliminary data.</text>
</comment>
<dbReference type="AlphaFoldDB" id="A0A8G2BIQ3"/>
<evidence type="ECO:0000256" key="4">
    <source>
        <dbReference type="ARBA" id="ARBA00023002"/>
    </source>
</evidence>
<evidence type="ECO:0000256" key="5">
    <source>
        <dbReference type="ARBA" id="ARBA00023004"/>
    </source>
</evidence>
<organism evidence="7 8">
    <name type="scientific">Thalassobaculum litoreum DSM 18839</name>
    <dbReference type="NCBI Taxonomy" id="1123362"/>
    <lineage>
        <taxon>Bacteria</taxon>
        <taxon>Pseudomonadati</taxon>
        <taxon>Pseudomonadota</taxon>
        <taxon>Alphaproteobacteria</taxon>
        <taxon>Rhodospirillales</taxon>
        <taxon>Thalassobaculaceae</taxon>
        <taxon>Thalassobaculum</taxon>
    </lineage>
</organism>
<evidence type="ECO:0000256" key="3">
    <source>
        <dbReference type="ARBA" id="ARBA00022964"/>
    </source>
</evidence>
<keyword evidence="2" id="KW-0479">Metal-binding</keyword>
<protein>
    <submittedName>
        <fullName evidence="7">Taurine dioxygenase</fullName>
    </submittedName>
</protein>
<keyword evidence="3 7" id="KW-0223">Dioxygenase</keyword>
<dbReference type="OrthoDB" id="7346227at2"/>
<keyword evidence="8" id="KW-1185">Reference proteome</keyword>
<dbReference type="Proteomes" id="UP000198615">
    <property type="component" value="Unassembled WGS sequence"/>
</dbReference>
<dbReference type="RefSeq" id="WP_093151130.1">
    <property type="nucleotide sequence ID" value="NZ_FNBW01000008.1"/>
</dbReference>
<dbReference type="Gene3D" id="3.60.130.10">
    <property type="entry name" value="Clavaminate synthase-like"/>
    <property type="match status" value="1"/>
</dbReference>
<dbReference type="GO" id="GO:0000908">
    <property type="term" value="F:taurine dioxygenase activity"/>
    <property type="evidence" value="ECO:0007669"/>
    <property type="project" value="TreeGrafter"/>
</dbReference>
<dbReference type="GO" id="GO:0006790">
    <property type="term" value="P:sulfur compound metabolic process"/>
    <property type="evidence" value="ECO:0007669"/>
    <property type="project" value="TreeGrafter"/>
</dbReference>
<evidence type="ECO:0000313" key="7">
    <source>
        <dbReference type="EMBL" id="SDF93434.1"/>
    </source>
</evidence>
<dbReference type="InterPro" id="IPR051323">
    <property type="entry name" value="AtsK-like"/>
</dbReference>
<dbReference type="PANTHER" id="PTHR30468:SF1">
    <property type="entry name" value="ALPHA-KETOGLUTARATE-DEPENDENT SULFONATE DIOXYGENASE"/>
    <property type="match status" value="1"/>
</dbReference>
<accession>A0A8G2BIQ3</accession>
<name>A0A8G2BIQ3_9PROT</name>
<dbReference type="SUPFAM" id="SSF51197">
    <property type="entry name" value="Clavaminate synthase-like"/>
    <property type="match status" value="1"/>
</dbReference>
<proteinExistence type="inferred from homology"/>
<dbReference type="InterPro" id="IPR003819">
    <property type="entry name" value="TauD/TfdA-like"/>
</dbReference>
<reference evidence="7 8" key="1">
    <citation type="submission" date="2016-10" db="EMBL/GenBank/DDBJ databases">
        <authorList>
            <person name="Varghese N."/>
            <person name="Submissions S."/>
        </authorList>
    </citation>
    <scope>NUCLEOTIDE SEQUENCE [LARGE SCALE GENOMIC DNA]</scope>
    <source>
        <strain evidence="7 8">DSM 18839</strain>
    </source>
</reference>
<evidence type="ECO:0000256" key="2">
    <source>
        <dbReference type="ARBA" id="ARBA00022723"/>
    </source>
</evidence>
<keyword evidence="4" id="KW-0560">Oxidoreductase</keyword>
<evidence type="ECO:0000259" key="6">
    <source>
        <dbReference type="Pfam" id="PF02668"/>
    </source>
</evidence>
<sequence>MSVAHAHTDSITAEKRHPHIGATVRGVDLSQPLDGSTVEAIHALWMEHLLLVFPDQRITDEQHIAFGERFGRLEIHPSVAHRSSRNKAIYRVSNVDESGNIVPPTDTAWQYLNQSWRWHTDSSFREIPSKGSILHGIEITREGGSTLFANMYAAYDALSEAMKARIEGLWVIHAHDYILRTAPELAGKVDQGTYDDLPPVRHPLVKRHPVTGRKSLFLSPHTMVTIEGMEENAARALLDDLTTHATDAAFVYRHVWEPHDVIMWDNRCTMHSVEPFDNRTTRRIMHRVTLVGEDAPTPA</sequence>
<dbReference type="GO" id="GO:0046872">
    <property type="term" value="F:metal ion binding"/>
    <property type="evidence" value="ECO:0007669"/>
    <property type="project" value="UniProtKB-KW"/>
</dbReference>
<gene>
    <name evidence="7" type="ORF">SAMN05660686_02787</name>
</gene>
<dbReference type="GO" id="GO:0005737">
    <property type="term" value="C:cytoplasm"/>
    <property type="evidence" value="ECO:0007669"/>
    <property type="project" value="TreeGrafter"/>
</dbReference>
<feature type="domain" description="TauD/TfdA-like" evidence="6">
    <location>
        <begin position="15"/>
        <end position="289"/>
    </location>
</feature>
<dbReference type="EMBL" id="FNBW01000008">
    <property type="protein sequence ID" value="SDF93434.1"/>
    <property type="molecule type" value="Genomic_DNA"/>
</dbReference>
<evidence type="ECO:0000256" key="1">
    <source>
        <dbReference type="ARBA" id="ARBA00005896"/>
    </source>
</evidence>
<evidence type="ECO:0000313" key="8">
    <source>
        <dbReference type="Proteomes" id="UP000198615"/>
    </source>
</evidence>
<dbReference type="PANTHER" id="PTHR30468">
    <property type="entry name" value="ALPHA-KETOGLUTARATE-DEPENDENT SULFONATE DIOXYGENASE"/>
    <property type="match status" value="1"/>
</dbReference>
<dbReference type="InterPro" id="IPR042098">
    <property type="entry name" value="TauD-like_sf"/>
</dbReference>
<keyword evidence="5" id="KW-0408">Iron</keyword>